<evidence type="ECO:0000313" key="8">
    <source>
        <dbReference type="RefSeq" id="XP_006823648.1"/>
    </source>
</evidence>
<dbReference type="InterPro" id="IPR032675">
    <property type="entry name" value="LRR_dom_sf"/>
</dbReference>
<dbReference type="PANTHER" id="PTHR45712:SF30">
    <property type="entry name" value="LRRNT DOMAIN-CONTAINING PROTEIN"/>
    <property type="match status" value="1"/>
</dbReference>
<dbReference type="InterPro" id="IPR035897">
    <property type="entry name" value="Toll_tir_struct_dom_sf"/>
</dbReference>
<dbReference type="Proteomes" id="UP000694865">
    <property type="component" value="Unplaced"/>
</dbReference>
<dbReference type="InterPro" id="IPR003591">
    <property type="entry name" value="Leu-rich_rpt_typical-subtyp"/>
</dbReference>
<reference evidence="8" key="1">
    <citation type="submission" date="2025-08" db="UniProtKB">
        <authorList>
            <consortium name="RefSeq"/>
        </authorList>
    </citation>
    <scope>IDENTIFICATION</scope>
    <source>
        <tissue evidence="8">Testes</tissue>
    </source>
</reference>
<dbReference type="PROSITE" id="PS51450">
    <property type="entry name" value="LRR"/>
    <property type="match status" value="4"/>
</dbReference>
<keyword evidence="4" id="KW-1133">Transmembrane helix</keyword>
<comment type="similarity">
    <text evidence="1">Belongs to the Toll-like receptor family.</text>
</comment>
<dbReference type="PANTHER" id="PTHR45712">
    <property type="entry name" value="AGAP008170-PA"/>
    <property type="match status" value="1"/>
</dbReference>
<evidence type="ECO:0000256" key="1">
    <source>
        <dbReference type="ARBA" id="ARBA00009634"/>
    </source>
</evidence>
<dbReference type="Pfam" id="PF13676">
    <property type="entry name" value="TIR_2"/>
    <property type="match status" value="1"/>
</dbReference>
<feature type="domain" description="TIR" evidence="6">
    <location>
        <begin position="808"/>
        <end position="949"/>
    </location>
</feature>
<dbReference type="RefSeq" id="XP_006823648.1">
    <property type="nucleotide sequence ID" value="XM_006823585.1"/>
</dbReference>
<evidence type="ECO:0000256" key="5">
    <source>
        <dbReference type="SAM" id="SignalP"/>
    </source>
</evidence>
<accession>A0ABM0MUF7</accession>
<dbReference type="SMART" id="SM00365">
    <property type="entry name" value="LRR_SD22"/>
    <property type="match status" value="5"/>
</dbReference>
<keyword evidence="5" id="KW-0732">Signal</keyword>
<dbReference type="Gene3D" id="3.40.50.10140">
    <property type="entry name" value="Toll/interleukin-1 receptor homology (TIR) domain"/>
    <property type="match status" value="1"/>
</dbReference>
<keyword evidence="4" id="KW-0812">Transmembrane</keyword>
<dbReference type="InterPro" id="IPR050333">
    <property type="entry name" value="SLRP"/>
</dbReference>
<dbReference type="Pfam" id="PF13855">
    <property type="entry name" value="LRR_8"/>
    <property type="match status" value="1"/>
</dbReference>
<dbReference type="PROSITE" id="PS50104">
    <property type="entry name" value="TIR"/>
    <property type="match status" value="1"/>
</dbReference>
<keyword evidence="2" id="KW-0433">Leucine-rich repeat</keyword>
<dbReference type="Pfam" id="PF13306">
    <property type="entry name" value="LRR_5"/>
    <property type="match status" value="2"/>
</dbReference>
<proteinExistence type="inferred from homology"/>
<dbReference type="InterPro" id="IPR000157">
    <property type="entry name" value="TIR_dom"/>
</dbReference>
<dbReference type="InterPro" id="IPR026906">
    <property type="entry name" value="LRR_5"/>
</dbReference>
<evidence type="ECO:0000313" key="7">
    <source>
        <dbReference type="Proteomes" id="UP000694865"/>
    </source>
</evidence>
<dbReference type="SMART" id="SM00255">
    <property type="entry name" value="TIR"/>
    <property type="match status" value="1"/>
</dbReference>
<gene>
    <name evidence="8" type="primary">LOC102807858</name>
</gene>
<feature type="transmembrane region" description="Helical" evidence="4">
    <location>
        <begin position="752"/>
        <end position="773"/>
    </location>
</feature>
<feature type="signal peptide" evidence="5">
    <location>
        <begin position="1"/>
        <end position="20"/>
    </location>
</feature>
<dbReference type="GeneID" id="102807858"/>
<keyword evidence="4" id="KW-0472">Membrane</keyword>
<sequence length="962" mass="111858">MYRLLLLLSAAILNTAGCRGNIMCHCDYKNMLLVDCGGNSLTSVPDDVPNKESLTSLWLDKNNFRCVQQDMFKGFQKLRNLWLDSSNVHELEVRAFWEIKGLHQLYLRDNNILNIDEDNFSGLEQLTSLDLRNNPVQSIQNSAFKDLVNLNALNFSDCNLTTLHSGILRGLTKLEVLKFERCNISAIMNETFDALINLKILSLHGNQLRNIDGKLFHSLTIQTLDVSCNLLRGAIGNLCNNVQSVERLNYEKNLFTTIKFDESYSKCRNLTYLNIANVANSISVMGNTFQGLKTINITELDFHGNKMKDLDPDALTSFENPILLNLGSTNIRTDFTRTFETLLTKNKLKTHSLLLNDISHLSNILLQSHHNIVQNVWLRDLDLSDNQIPRLVERMFQWCPLIKKLNLMSNSITNVAVNTFLGLEYLTELDLSDNYIWNIKADTFKNSQLIELNLSNNILVFVGFEGLKKLKKLKLSDQGKVRIVKEQFIKLESLEELDISYNFWGSSFQLPLCNLTSLKKLNISMTTIENDMRNFSIDDMSETCSTFVSELTHLDFSMSYVDNMHQIERYFYKNRKALINLKTLNISSLLHAESYKYFPWNIFTELINLKELQLQNNHIGNHLLPRSDPFSKLTNLQTLDASGNRITNIAAWKGLLNIQKLGLHDNWFDVVETETFSDMKNLESLYLHGSQFDCGCTIDRFHRFLKKHTTIWTSEAAAYDGRPFWFQNYNCSEPKMTYVIDAYSSPWKCDKILIVLVTFAIITACMGLSFLLYKFCRYEIRYIWFVVRLKLNCVRHAEHTNLINLDEYDYDVHISYNITDENWVIDHLLPFLENHLQIRVHINDRDMRGGVNRLSYASNLILKRTRKIMFVLSDNFVQDKYCMLELQLAFEKLFNDHENIMVFANLERINKNLQPLMLRLPICKKRQNKWYRYNEITRDAFWNDLKESIAENGSVNHTVQLL</sequence>
<dbReference type="SUPFAM" id="SSF52200">
    <property type="entry name" value="Toll/Interleukin receptor TIR domain"/>
    <property type="match status" value="1"/>
</dbReference>
<organism evidence="7 8">
    <name type="scientific">Saccoglossus kowalevskii</name>
    <name type="common">Acorn worm</name>
    <dbReference type="NCBI Taxonomy" id="10224"/>
    <lineage>
        <taxon>Eukaryota</taxon>
        <taxon>Metazoa</taxon>
        <taxon>Hemichordata</taxon>
        <taxon>Enteropneusta</taxon>
        <taxon>Harrimaniidae</taxon>
        <taxon>Saccoglossus</taxon>
    </lineage>
</organism>
<evidence type="ECO:0000256" key="3">
    <source>
        <dbReference type="ARBA" id="ARBA00022737"/>
    </source>
</evidence>
<evidence type="ECO:0000256" key="4">
    <source>
        <dbReference type="SAM" id="Phobius"/>
    </source>
</evidence>
<dbReference type="InterPro" id="IPR001611">
    <property type="entry name" value="Leu-rich_rpt"/>
</dbReference>
<keyword evidence="7" id="KW-1185">Reference proteome</keyword>
<dbReference type="SUPFAM" id="SSF52058">
    <property type="entry name" value="L domain-like"/>
    <property type="match status" value="2"/>
</dbReference>
<feature type="chain" id="PRO_5046765036" evidence="5">
    <location>
        <begin position="21"/>
        <end position="962"/>
    </location>
</feature>
<name>A0ABM0MUF7_SACKO</name>
<evidence type="ECO:0000259" key="6">
    <source>
        <dbReference type="PROSITE" id="PS50104"/>
    </source>
</evidence>
<evidence type="ECO:0000256" key="2">
    <source>
        <dbReference type="ARBA" id="ARBA00022614"/>
    </source>
</evidence>
<protein>
    <submittedName>
        <fullName evidence="8">Toll-like receptor 3-like</fullName>
    </submittedName>
</protein>
<dbReference type="SMART" id="SM00369">
    <property type="entry name" value="LRR_TYP"/>
    <property type="match status" value="12"/>
</dbReference>
<keyword evidence="3" id="KW-0677">Repeat</keyword>
<dbReference type="Gene3D" id="3.80.10.10">
    <property type="entry name" value="Ribonuclease Inhibitor"/>
    <property type="match status" value="4"/>
</dbReference>